<dbReference type="GO" id="GO:0016746">
    <property type="term" value="F:acyltransferase activity"/>
    <property type="evidence" value="ECO:0007669"/>
    <property type="project" value="UniProtKB-KW"/>
</dbReference>
<dbReference type="EMBL" id="OZ026884">
    <property type="protein sequence ID" value="CAL1240024.1"/>
    <property type="molecule type" value="Genomic_DNA"/>
</dbReference>
<dbReference type="CDD" id="cd07984">
    <property type="entry name" value="LPLAT_LABLAT-like"/>
    <property type="match status" value="1"/>
</dbReference>
<evidence type="ECO:0000256" key="2">
    <source>
        <dbReference type="ARBA" id="ARBA00022475"/>
    </source>
</evidence>
<evidence type="ECO:0000313" key="7">
    <source>
        <dbReference type="EMBL" id="CAL1240024.1"/>
    </source>
</evidence>
<evidence type="ECO:0000256" key="5">
    <source>
        <dbReference type="ARBA" id="ARBA00023136"/>
    </source>
</evidence>
<evidence type="ECO:0000256" key="3">
    <source>
        <dbReference type="ARBA" id="ARBA00022519"/>
    </source>
</evidence>
<proteinExistence type="predicted"/>
<keyword evidence="2" id="KW-1003">Cell membrane</keyword>
<dbReference type="EC" id="2.3.1.-" evidence="7"/>
<evidence type="ECO:0000256" key="1">
    <source>
        <dbReference type="ARBA" id="ARBA00004533"/>
    </source>
</evidence>
<dbReference type="PANTHER" id="PTHR30606">
    <property type="entry name" value="LIPID A BIOSYNTHESIS LAUROYL ACYLTRANSFERASE"/>
    <property type="match status" value="1"/>
</dbReference>
<organism evidence="7 8">
    <name type="scientific">Candidatus Methylocalor cossyra</name>
    <dbReference type="NCBI Taxonomy" id="3108543"/>
    <lineage>
        <taxon>Bacteria</taxon>
        <taxon>Pseudomonadati</taxon>
        <taxon>Pseudomonadota</taxon>
        <taxon>Gammaproteobacteria</taxon>
        <taxon>Methylococcales</taxon>
        <taxon>Methylococcaceae</taxon>
        <taxon>Candidatus Methylocalor</taxon>
    </lineage>
</organism>
<dbReference type="InterPro" id="IPR004960">
    <property type="entry name" value="LipA_acyltrans"/>
</dbReference>
<keyword evidence="6 7" id="KW-0012">Acyltransferase</keyword>
<dbReference type="RefSeq" id="WP_348759541.1">
    <property type="nucleotide sequence ID" value="NZ_OZ026884.1"/>
</dbReference>
<evidence type="ECO:0000256" key="4">
    <source>
        <dbReference type="ARBA" id="ARBA00022679"/>
    </source>
</evidence>
<protein>
    <submittedName>
        <fullName evidence="7">Acyltransferase</fullName>
        <ecNumber evidence="7">2.3.1.-</ecNumber>
    </submittedName>
</protein>
<dbReference type="PANTHER" id="PTHR30606:SF9">
    <property type="entry name" value="LIPID A BIOSYNTHESIS LAUROYLTRANSFERASE"/>
    <property type="match status" value="1"/>
</dbReference>
<reference evidence="7 8" key="1">
    <citation type="submission" date="2024-04" db="EMBL/GenBank/DDBJ databases">
        <authorList>
            <person name="Cremers G."/>
        </authorList>
    </citation>
    <scope>NUCLEOTIDE SEQUENCE [LARGE SCALE GENOMIC DNA]</scope>
    <source>
        <strain evidence="7">MeCH1-AG</strain>
    </source>
</reference>
<keyword evidence="8" id="KW-1185">Reference proteome</keyword>
<evidence type="ECO:0000256" key="6">
    <source>
        <dbReference type="ARBA" id="ARBA00023315"/>
    </source>
</evidence>
<keyword evidence="3" id="KW-0997">Cell inner membrane</keyword>
<comment type="subcellular location">
    <subcellularLocation>
        <location evidence="1">Cell inner membrane</location>
    </subcellularLocation>
</comment>
<dbReference type="Pfam" id="PF03279">
    <property type="entry name" value="Lip_A_acyltrans"/>
    <property type="match status" value="1"/>
</dbReference>
<keyword evidence="4 7" id="KW-0808">Transferase</keyword>
<dbReference type="PIRSF" id="PIRSF028561">
    <property type="entry name" value="Ac_Trasf"/>
    <property type="match status" value="1"/>
</dbReference>
<sequence length="298" mass="34301">MSERWLELPERSSTFWLNTILWIALRLGRCTARLLLYPITAYFLVFSRQTRAASRAFLRRALGRECGWPEVFRHYHTFASTLLDRVYVFVGQDRHLDFRVHGLEVLERYGCAGQGCLLVGAHLGSFEILRALGRIRAGLRIKALVHGESTPRIAGLFRKLNPELFDDIVPVGVASSLLALREHAERGGMVALLGDRSLSSDKRVRCRFFGEPAWFPQAPALLAQILQLPMVAFFCLRRGEARYEVWFELLAAPEAESQGPRPGRVVELMQRYAERLEHYCRLAPYNWFNFYDFWHGEG</sequence>
<dbReference type="InterPro" id="IPR014548">
    <property type="entry name" value="Ac_Trasf"/>
</dbReference>
<keyword evidence="5" id="KW-0472">Membrane</keyword>
<accession>A0ABP1C6Y5</accession>
<gene>
    <name evidence="7" type="ORF">MECH1_V1_1248</name>
</gene>
<dbReference type="Proteomes" id="UP001497493">
    <property type="component" value="Chromosome"/>
</dbReference>
<name>A0ABP1C6Y5_9GAMM</name>
<evidence type="ECO:0000313" key="8">
    <source>
        <dbReference type="Proteomes" id="UP001497493"/>
    </source>
</evidence>